<dbReference type="AlphaFoldDB" id="A0A2C9L256"/>
<proteinExistence type="predicted"/>
<sequence>MSCCSTSLQIGLYVSMPGLLAVPSSGIKVLYVFDRFNCSPSDDFNGDTRDNDCDGIYDEEIKNGLDDDGDGLIDEDTYNVSGCSMFGRWGRQCLYGCSDYCREDCDKDYGVCFEWRGWANDANKYVLRSMS</sequence>
<dbReference type="Proteomes" id="UP000076420">
    <property type="component" value="Unassembled WGS sequence"/>
</dbReference>
<evidence type="ECO:0000313" key="1">
    <source>
        <dbReference type="EnsemblMetazoa" id="BGLB026241-PA"/>
    </source>
</evidence>
<evidence type="ECO:0000313" key="2">
    <source>
        <dbReference type="Proteomes" id="UP000076420"/>
    </source>
</evidence>
<reference evidence="1" key="1">
    <citation type="submission" date="2020-05" db="UniProtKB">
        <authorList>
            <consortium name="EnsemblMetazoa"/>
        </authorList>
    </citation>
    <scope>IDENTIFICATION</scope>
    <source>
        <strain evidence="1">BB02</strain>
    </source>
</reference>
<dbReference type="KEGG" id="bgt:106076373"/>
<protein>
    <submittedName>
        <fullName evidence="1">Uncharacterized protein</fullName>
    </submittedName>
</protein>
<gene>
    <name evidence="1" type="primary">106076373</name>
</gene>
<organism evidence="1 2">
    <name type="scientific">Biomphalaria glabrata</name>
    <name type="common">Bloodfluke planorb</name>
    <name type="synonym">Freshwater snail</name>
    <dbReference type="NCBI Taxonomy" id="6526"/>
    <lineage>
        <taxon>Eukaryota</taxon>
        <taxon>Metazoa</taxon>
        <taxon>Spiralia</taxon>
        <taxon>Lophotrochozoa</taxon>
        <taxon>Mollusca</taxon>
        <taxon>Gastropoda</taxon>
        <taxon>Heterobranchia</taxon>
        <taxon>Euthyneura</taxon>
        <taxon>Panpulmonata</taxon>
        <taxon>Hygrophila</taxon>
        <taxon>Lymnaeoidea</taxon>
        <taxon>Planorbidae</taxon>
        <taxon>Biomphalaria</taxon>
    </lineage>
</organism>
<dbReference type="VEuPathDB" id="VectorBase:BGLB026241"/>
<name>A0A2C9L256_BIOGL</name>
<accession>A0A2C9L256</accession>
<dbReference type="EnsemblMetazoa" id="BGLB026241-RA">
    <property type="protein sequence ID" value="BGLB026241-PA"/>
    <property type="gene ID" value="BGLB026241"/>
</dbReference>
<dbReference type="VEuPathDB" id="VectorBase:BGLAX_038405"/>